<gene>
    <name evidence="1" type="ORF">BJY24_003994</name>
</gene>
<dbReference type="EMBL" id="JACHIT010000001">
    <property type="protein sequence ID" value="MBB5915127.1"/>
    <property type="molecule type" value="Genomic_DNA"/>
</dbReference>
<sequence length="107" mass="11710">MEIRLLGGPTGEGGSPRLYATDRKTDLVQGWKTEQPGQVEIPHRLLRWMEPGTCLTGLMDTGHGTFLLRGTPVTDRDALAVMAIPGHETAVEVPVSQEVFPDALDFR</sequence>
<name>A0A7W9PFD5_9NOCA</name>
<keyword evidence="2" id="KW-1185">Reference proteome</keyword>
<accession>A0A7W9PFD5</accession>
<reference evidence="1 2" key="1">
    <citation type="submission" date="2020-08" db="EMBL/GenBank/DDBJ databases">
        <title>Sequencing the genomes of 1000 actinobacteria strains.</title>
        <authorList>
            <person name="Klenk H.-P."/>
        </authorList>
    </citation>
    <scope>NUCLEOTIDE SEQUENCE [LARGE SCALE GENOMIC DNA]</scope>
    <source>
        <strain evidence="1 2">DSM 43582</strain>
    </source>
</reference>
<dbReference type="RefSeq" id="WP_040746899.1">
    <property type="nucleotide sequence ID" value="NZ_JACHIT010000001.1"/>
</dbReference>
<dbReference type="Proteomes" id="UP000540412">
    <property type="component" value="Unassembled WGS sequence"/>
</dbReference>
<dbReference type="AlphaFoldDB" id="A0A7W9PFD5"/>
<proteinExistence type="predicted"/>
<organism evidence="1 2">
    <name type="scientific">Nocardia transvalensis</name>
    <dbReference type="NCBI Taxonomy" id="37333"/>
    <lineage>
        <taxon>Bacteria</taxon>
        <taxon>Bacillati</taxon>
        <taxon>Actinomycetota</taxon>
        <taxon>Actinomycetes</taxon>
        <taxon>Mycobacteriales</taxon>
        <taxon>Nocardiaceae</taxon>
        <taxon>Nocardia</taxon>
    </lineage>
</organism>
<comment type="caution">
    <text evidence="1">The sequence shown here is derived from an EMBL/GenBank/DDBJ whole genome shotgun (WGS) entry which is preliminary data.</text>
</comment>
<protein>
    <submittedName>
        <fullName evidence="1">Uncharacterized protein</fullName>
    </submittedName>
</protein>
<evidence type="ECO:0000313" key="2">
    <source>
        <dbReference type="Proteomes" id="UP000540412"/>
    </source>
</evidence>
<evidence type="ECO:0000313" key="1">
    <source>
        <dbReference type="EMBL" id="MBB5915127.1"/>
    </source>
</evidence>